<evidence type="ECO:0000313" key="4">
    <source>
        <dbReference type="EMBL" id="UWP60667.1"/>
    </source>
</evidence>
<dbReference type="SUPFAM" id="SSF55073">
    <property type="entry name" value="Nucleotide cyclase"/>
    <property type="match status" value="1"/>
</dbReference>
<gene>
    <name evidence="4" type="ORF">NQ502_06440</name>
</gene>
<feature type="transmembrane region" description="Helical" evidence="2">
    <location>
        <begin position="29"/>
        <end position="48"/>
    </location>
</feature>
<keyword evidence="1" id="KW-0175">Coiled coil</keyword>
<feature type="domain" description="GGDEF" evidence="3">
    <location>
        <begin position="242"/>
        <end position="370"/>
    </location>
</feature>
<organism evidence="4 5">
    <name type="scientific">Ruminococcus gauvreauii</name>
    <dbReference type="NCBI Taxonomy" id="438033"/>
    <lineage>
        <taxon>Bacteria</taxon>
        <taxon>Bacillati</taxon>
        <taxon>Bacillota</taxon>
        <taxon>Clostridia</taxon>
        <taxon>Eubacteriales</taxon>
        <taxon>Oscillospiraceae</taxon>
        <taxon>Ruminococcus</taxon>
    </lineage>
</organism>
<dbReference type="EMBL" id="CP102290">
    <property type="protein sequence ID" value="UWP60667.1"/>
    <property type="molecule type" value="Genomic_DNA"/>
</dbReference>
<dbReference type="Pfam" id="PF00990">
    <property type="entry name" value="GGDEF"/>
    <property type="match status" value="1"/>
</dbReference>
<dbReference type="InterPro" id="IPR000160">
    <property type="entry name" value="GGDEF_dom"/>
</dbReference>
<keyword evidence="2" id="KW-0472">Membrane</keyword>
<protein>
    <submittedName>
        <fullName evidence="4">GGDEF domain-containing protein</fullName>
    </submittedName>
</protein>
<proteinExistence type="predicted"/>
<keyword evidence="2" id="KW-0812">Transmembrane</keyword>
<keyword evidence="2" id="KW-1133">Transmembrane helix</keyword>
<dbReference type="NCBIfam" id="TIGR00254">
    <property type="entry name" value="GGDEF"/>
    <property type="match status" value="1"/>
</dbReference>
<dbReference type="PANTHER" id="PTHR45138">
    <property type="entry name" value="REGULATORY COMPONENTS OF SENSORY TRANSDUCTION SYSTEM"/>
    <property type="match status" value="1"/>
</dbReference>
<dbReference type="PANTHER" id="PTHR45138:SF6">
    <property type="entry name" value="DIGUANYLATE CYCLASE DGCN"/>
    <property type="match status" value="1"/>
</dbReference>
<feature type="transmembrane region" description="Helical" evidence="2">
    <location>
        <begin position="139"/>
        <end position="159"/>
    </location>
</feature>
<evidence type="ECO:0000256" key="1">
    <source>
        <dbReference type="SAM" id="Coils"/>
    </source>
</evidence>
<dbReference type="InterPro" id="IPR036259">
    <property type="entry name" value="MFS_trans_sf"/>
</dbReference>
<dbReference type="CDD" id="cd01949">
    <property type="entry name" value="GGDEF"/>
    <property type="match status" value="1"/>
</dbReference>
<dbReference type="Proteomes" id="UP001060164">
    <property type="component" value="Chromosome"/>
</dbReference>
<dbReference type="Gene3D" id="3.30.70.270">
    <property type="match status" value="1"/>
</dbReference>
<accession>A0ABY5VK33</accession>
<dbReference type="InterPro" id="IPR043128">
    <property type="entry name" value="Rev_trsase/Diguanyl_cyclase"/>
</dbReference>
<feature type="transmembrane region" description="Helical" evidence="2">
    <location>
        <begin position="94"/>
        <end position="127"/>
    </location>
</feature>
<evidence type="ECO:0000313" key="5">
    <source>
        <dbReference type="Proteomes" id="UP001060164"/>
    </source>
</evidence>
<feature type="transmembrane region" description="Helical" evidence="2">
    <location>
        <begin position="171"/>
        <end position="194"/>
    </location>
</feature>
<evidence type="ECO:0000256" key="2">
    <source>
        <dbReference type="SAM" id="Phobius"/>
    </source>
</evidence>
<dbReference type="PROSITE" id="PS50887">
    <property type="entry name" value="GGDEF"/>
    <property type="match status" value="1"/>
</dbReference>
<dbReference type="RefSeq" id="WP_028530414.1">
    <property type="nucleotide sequence ID" value="NZ_CABLBR010000002.1"/>
</dbReference>
<dbReference type="InterPro" id="IPR050469">
    <property type="entry name" value="Diguanylate_Cyclase"/>
</dbReference>
<feature type="coiled-coil region" evidence="1">
    <location>
        <begin position="200"/>
        <end position="227"/>
    </location>
</feature>
<dbReference type="SUPFAM" id="SSF103473">
    <property type="entry name" value="MFS general substrate transporter"/>
    <property type="match status" value="1"/>
</dbReference>
<keyword evidence="5" id="KW-1185">Reference proteome</keyword>
<name>A0ABY5VK33_9FIRM</name>
<sequence length="377" mass="42728">MQNRYIVQIREEYAKIEDQWLEIHKKINLCSAIASFGIELVMFFVLHGMHVVTATVPVYILKYIAVPTALNFAVVGVMYFLVHKYRENRILKRFAVSMCLIAICFILFSAHNIFTALYMLFGIPIMLTTVYGDYRLTTAAAVISMAAEVAGELLIFWDPDKVSILMDSMEVINFLISLVILVGVYAVALVIIYFERQKNEASIKKELERYRLELELLKDNLTSLYNRAALQEQLQVMENSSESFIFVMIDVDDFKKINDTMGHMSGDNVLKKMADILIQYCQDNPAFRFGGDEFCILFKNKTSGEVAEICRGIQAELRKISDVEGIRGVTASFGIAVYETGLPAECLVEYADQALYDAKKNKGSISIYEKSANRDNG</sequence>
<reference evidence="4" key="1">
    <citation type="journal article" date="2022" name="Cell">
        <title>Design, construction, and in vivo augmentation of a complex gut microbiome.</title>
        <authorList>
            <person name="Cheng A.G."/>
            <person name="Ho P.Y."/>
            <person name="Aranda-Diaz A."/>
            <person name="Jain S."/>
            <person name="Yu F.B."/>
            <person name="Meng X."/>
            <person name="Wang M."/>
            <person name="Iakiviak M."/>
            <person name="Nagashima K."/>
            <person name="Zhao A."/>
            <person name="Murugkar P."/>
            <person name="Patil A."/>
            <person name="Atabakhsh K."/>
            <person name="Weakley A."/>
            <person name="Yan J."/>
            <person name="Brumbaugh A.R."/>
            <person name="Higginbottom S."/>
            <person name="Dimas A."/>
            <person name="Shiver A.L."/>
            <person name="Deutschbauer A."/>
            <person name="Neff N."/>
            <person name="Sonnenburg J.L."/>
            <person name="Huang K.C."/>
            <person name="Fischbach M.A."/>
        </authorList>
    </citation>
    <scope>NUCLEOTIDE SEQUENCE</scope>
    <source>
        <strain evidence="4">DSM 19829</strain>
    </source>
</reference>
<dbReference type="SMART" id="SM00267">
    <property type="entry name" value="GGDEF"/>
    <property type="match status" value="1"/>
</dbReference>
<evidence type="ECO:0000259" key="3">
    <source>
        <dbReference type="PROSITE" id="PS50887"/>
    </source>
</evidence>
<feature type="transmembrane region" description="Helical" evidence="2">
    <location>
        <begin position="60"/>
        <end position="82"/>
    </location>
</feature>
<dbReference type="InterPro" id="IPR029787">
    <property type="entry name" value="Nucleotide_cyclase"/>
</dbReference>